<dbReference type="SUPFAM" id="SSF47240">
    <property type="entry name" value="Ferritin-like"/>
    <property type="match status" value="1"/>
</dbReference>
<dbReference type="Proteomes" id="UP001210339">
    <property type="component" value="Chromosome"/>
</dbReference>
<sequence length="180" mass="19773">MNHMTSDNLRSAFGGESQAHMRYRIWGNLAKKEGKENIARLFLATSDAEQVHATLHFNALRDVAGDFPVTSMAGFGIGSLKENLEGAKGGEVFEYTQMYPAYIAVAEMQGEDEAVKAMRYAIEAEKVHAERYQAAIDAVEAGKDLEVETVKLCPVCGYIAFEDVETCPLCGCKSGLFVEY</sequence>
<dbReference type="PANTHER" id="PTHR33746">
    <property type="entry name" value="RUBRERYTHRIN"/>
    <property type="match status" value="1"/>
</dbReference>
<organism evidence="2 3">
    <name type="scientific">Peptoniphilus equinus</name>
    <dbReference type="NCBI Taxonomy" id="3016343"/>
    <lineage>
        <taxon>Bacteria</taxon>
        <taxon>Bacillati</taxon>
        <taxon>Bacillota</taxon>
        <taxon>Tissierellia</taxon>
        <taxon>Tissierellales</taxon>
        <taxon>Peptoniphilaceae</taxon>
        <taxon>Peptoniphilus</taxon>
    </lineage>
</organism>
<dbReference type="InterPro" id="IPR012347">
    <property type="entry name" value="Ferritin-like"/>
</dbReference>
<dbReference type="RefSeq" id="WP_271191935.1">
    <property type="nucleotide sequence ID" value="NZ_CP115667.1"/>
</dbReference>
<dbReference type="PANTHER" id="PTHR33746:SF4">
    <property type="entry name" value="RUBRERYTHRIN"/>
    <property type="match status" value="1"/>
</dbReference>
<dbReference type="InterPro" id="IPR009078">
    <property type="entry name" value="Ferritin-like_SF"/>
</dbReference>
<feature type="domain" description="Ferritin-like diiron" evidence="1">
    <location>
        <begin position="1"/>
        <end position="143"/>
    </location>
</feature>
<gene>
    <name evidence="2" type="ORF">O6R05_02350</name>
</gene>
<dbReference type="EMBL" id="CP115667">
    <property type="protein sequence ID" value="WBW50403.1"/>
    <property type="molecule type" value="Genomic_DNA"/>
</dbReference>
<dbReference type="Gene3D" id="2.20.28.10">
    <property type="match status" value="1"/>
</dbReference>
<dbReference type="Gene3D" id="1.20.1260.10">
    <property type="match status" value="1"/>
</dbReference>
<dbReference type="InterPro" id="IPR009040">
    <property type="entry name" value="Ferritin-like_diiron"/>
</dbReference>
<evidence type="ECO:0000259" key="1">
    <source>
        <dbReference type="PROSITE" id="PS50905"/>
    </source>
</evidence>
<keyword evidence="3" id="KW-1185">Reference proteome</keyword>
<proteinExistence type="predicted"/>
<dbReference type="Pfam" id="PF02915">
    <property type="entry name" value="Rubrerythrin"/>
    <property type="match status" value="1"/>
</dbReference>
<name>A0ABY7QUF1_9FIRM</name>
<accession>A0ABY7QUF1</accession>
<dbReference type="InterPro" id="IPR003251">
    <property type="entry name" value="Rr_diiron-bd_dom"/>
</dbReference>
<evidence type="ECO:0000313" key="2">
    <source>
        <dbReference type="EMBL" id="WBW50403.1"/>
    </source>
</evidence>
<reference evidence="2 3" key="1">
    <citation type="submission" date="2023-01" db="EMBL/GenBank/DDBJ databases">
        <authorList>
            <person name="Lee S.H."/>
            <person name="Jung H.S."/>
            <person name="Yun J.U."/>
        </authorList>
    </citation>
    <scope>NUCLEOTIDE SEQUENCE [LARGE SCALE GENOMIC DNA]</scope>
    <source>
        <strain evidence="2 3">CBA3646</strain>
    </source>
</reference>
<evidence type="ECO:0000313" key="3">
    <source>
        <dbReference type="Proteomes" id="UP001210339"/>
    </source>
</evidence>
<protein>
    <submittedName>
        <fullName evidence="2">Rubrerythrin-2</fullName>
    </submittedName>
</protein>
<dbReference type="InterPro" id="IPR052753">
    <property type="entry name" value="Rbr2/Nigerythrin"/>
</dbReference>
<dbReference type="CDD" id="cd01041">
    <property type="entry name" value="Rubrerythrin"/>
    <property type="match status" value="1"/>
</dbReference>
<dbReference type="PROSITE" id="PS50905">
    <property type="entry name" value="FERRITIN_LIKE"/>
    <property type="match status" value="1"/>
</dbReference>